<dbReference type="AlphaFoldDB" id="A0A2T0FLV8"/>
<accession>A0A2T0FLV8</accession>
<name>A0A2T0FLV8_9ASCO</name>
<comment type="caution">
    <text evidence="1">The sequence shown here is derived from an EMBL/GenBank/DDBJ whole genome shotgun (WGS) entry which is preliminary data.</text>
</comment>
<organism evidence="1 2">
    <name type="scientific">Wickerhamiella sorbophila</name>
    <dbReference type="NCBI Taxonomy" id="45607"/>
    <lineage>
        <taxon>Eukaryota</taxon>
        <taxon>Fungi</taxon>
        <taxon>Dikarya</taxon>
        <taxon>Ascomycota</taxon>
        <taxon>Saccharomycotina</taxon>
        <taxon>Dipodascomycetes</taxon>
        <taxon>Dipodascales</taxon>
        <taxon>Trichomonascaceae</taxon>
        <taxon>Wickerhamiella</taxon>
    </lineage>
</organism>
<dbReference type="EMBL" id="NDIQ01000022">
    <property type="protein sequence ID" value="PRT55966.1"/>
    <property type="molecule type" value="Genomic_DNA"/>
</dbReference>
<evidence type="ECO:0000313" key="1">
    <source>
        <dbReference type="EMBL" id="PRT55966.1"/>
    </source>
</evidence>
<evidence type="ECO:0000313" key="2">
    <source>
        <dbReference type="Proteomes" id="UP000238350"/>
    </source>
</evidence>
<gene>
    <name evidence="1" type="ORF">B9G98_03586</name>
</gene>
<keyword evidence="2" id="KW-1185">Reference proteome</keyword>
<sequence length="112" mass="12353">MHHAQSGIASWVCDGPTSLPAHDVIRNAASSGLPRQHFCYLLLDHGFVPRLWAGTSCGRRGFGCTRGDSTLHAKFASRMVIYLEEQRSNKDAKSSIFSPFAELLACRFDPDT</sequence>
<protein>
    <submittedName>
        <fullName evidence="1">Uncharacterized protein</fullName>
    </submittedName>
</protein>
<proteinExistence type="predicted"/>
<dbReference type="GeneID" id="36517334"/>
<dbReference type="Proteomes" id="UP000238350">
    <property type="component" value="Unassembled WGS sequence"/>
</dbReference>
<reference evidence="1 2" key="1">
    <citation type="submission" date="2017-04" db="EMBL/GenBank/DDBJ databases">
        <title>Genome sequencing of [Candida] sorbophila.</title>
        <authorList>
            <person name="Ahn J.O."/>
        </authorList>
    </citation>
    <scope>NUCLEOTIDE SEQUENCE [LARGE SCALE GENOMIC DNA]</scope>
    <source>
        <strain evidence="1 2">DS02</strain>
    </source>
</reference>
<dbReference type="RefSeq" id="XP_024665911.1">
    <property type="nucleotide sequence ID" value="XM_024810143.1"/>
</dbReference>